<comment type="caution">
    <text evidence="7">The sequence shown here is derived from an EMBL/GenBank/DDBJ whole genome shotgun (WGS) entry which is preliminary data.</text>
</comment>
<dbReference type="FunFam" id="1.20.1270.60:FF:000205">
    <property type="entry name" value="Protein kinase C and casein kinase substrate in neurons protein 1"/>
    <property type="match status" value="1"/>
</dbReference>
<evidence type="ECO:0000256" key="4">
    <source>
        <dbReference type="SAM" id="MobiDB-lite"/>
    </source>
</evidence>
<feature type="region of interest" description="Disordered" evidence="4">
    <location>
        <begin position="167"/>
        <end position="193"/>
    </location>
</feature>
<dbReference type="InterPro" id="IPR036028">
    <property type="entry name" value="SH3-like_dom_sf"/>
</dbReference>
<dbReference type="InterPro" id="IPR001060">
    <property type="entry name" value="FCH_dom"/>
</dbReference>
<keyword evidence="3" id="KW-0175">Coiled coil</keyword>
<name>A0ABD6EHE2_9BILA</name>
<reference evidence="7 8" key="1">
    <citation type="submission" date="2024-08" db="EMBL/GenBank/DDBJ databases">
        <title>Gnathostoma spinigerum genome.</title>
        <authorList>
            <person name="Gonzalez-Bertolin B."/>
            <person name="Monzon S."/>
            <person name="Zaballos A."/>
            <person name="Jimenez P."/>
            <person name="Dekumyoy P."/>
            <person name="Varona S."/>
            <person name="Cuesta I."/>
            <person name="Sumanam S."/>
            <person name="Adisakwattana P."/>
            <person name="Gasser R.B."/>
            <person name="Hernandez-Gonzalez A."/>
            <person name="Young N.D."/>
            <person name="Perteguer M.J."/>
        </authorList>
    </citation>
    <scope>NUCLEOTIDE SEQUENCE [LARGE SCALE GENOMIC DNA]</scope>
    <source>
        <strain evidence="7">AL3</strain>
        <tissue evidence="7">Liver</tissue>
    </source>
</reference>
<evidence type="ECO:0000259" key="6">
    <source>
        <dbReference type="PROSITE" id="PS51741"/>
    </source>
</evidence>
<dbReference type="SUPFAM" id="SSF50044">
    <property type="entry name" value="SH3-domain"/>
    <property type="match status" value="1"/>
</dbReference>
<evidence type="ECO:0000259" key="5">
    <source>
        <dbReference type="PROSITE" id="PS50002"/>
    </source>
</evidence>
<dbReference type="AlphaFoldDB" id="A0ABD6EHE2"/>
<evidence type="ECO:0000256" key="3">
    <source>
        <dbReference type="PROSITE-ProRule" id="PRU01077"/>
    </source>
</evidence>
<feature type="compositionally biased region" description="Basic and acidic residues" evidence="4">
    <location>
        <begin position="175"/>
        <end position="193"/>
    </location>
</feature>
<evidence type="ECO:0000313" key="8">
    <source>
        <dbReference type="Proteomes" id="UP001608902"/>
    </source>
</evidence>
<dbReference type="PANTHER" id="PTHR23065">
    <property type="entry name" value="PROLINE-SERINE-THREONINE PHOSPHATASE INTERACTING PROTEIN 1"/>
    <property type="match status" value="1"/>
</dbReference>
<evidence type="ECO:0000256" key="1">
    <source>
        <dbReference type="ARBA" id="ARBA00022443"/>
    </source>
</evidence>
<dbReference type="Pfam" id="PF00018">
    <property type="entry name" value="SH3_1"/>
    <property type="match status" value="1"/>
</dbReference>
<dbReference type="Gene3D" id="1.20.1270.60">
    <property type="entry name" value="Arfaptin homology (AH) domain/BAR domain"/>
    <property type="match status" value="1"/>
</dbReference>
<dbReference type="Gene3D" id="2.30.30.40">
    <property type="entry name" value="SH3 Domains"/>
    <property type="match status" value="1"/>
</dbReference>
<sequence length="473" mass="53836">MDENLASGFYEINAYRSNSDRYRNGIDQLNSIQAMVKERADIEATYSRAIAHFNDRWVERVSRTTCGAVQQLWLSLLKESAELQNLHANVKDRIINEIHQTISIFVKDNFHPSPLRAPKEVKEIEDSFEKAQRPWRKQLEKVEKCKKAYYVAAQKENCCKSQVVANGKNDPSLSEDSRNKQKERYQKAKEECSKAERTYHDSLETLHALKNSYISHMDDAFEVCQQNELKRLKFVNEMLLSMHNVLCDLYLSSKLKQLHEKLDDELKRDDDLLMNDLNVWSKKSGPLAPMSWPKFEPYTPSMHGIASKKKSGDDGIVLLRQTNTAEEELGGSIRAQRRFLQRPYSAQEGPSHNGPAGDITKSYADLKFKRPVSSIDRKVNQTLTNGTNNDDGSMNGITTPADEADKVVPSKHVDDVLCVGIVKHDYEAVEPDELTIHRGEAVEILSPPNAQNWVLGRKDGRVGLFPNGFVEKT</sequence>
<dbReference type="InterPro" id="IPR031160">
    <property type="entry name" value="F_BAR_dom"/>
</dbReference>
<evidence type="ECO:0000313" key="7">
    <source>
        <dbReference type="EMBL" id="MFH4979000.1"/>
    </source>
</evidence>
<feature type="domain" description="SH3" evidence="5">
    <location>
        <begin position="415"/>
        <end position="473"/>
    </location>
</feature>
<feature type="domain" description="F-BAR" evidence="6">
    <location>
        <begin position="1"/>
        <end position="274"/>
    </location>
</feature>
<dbReference type="Pfam" id="PF00611">
    <property type="entry name" value="FCH"/>
    <property type="match status" value="1"/>
</dbReference>
<dbReference type="PROSITE" id="PS50002">
    <property type="entry name" value="SH3"/>
    <property type="match status" value="1"/>
</dbReference>
<gene>
    <name evidence="7" type="ORF">AB6A40_005709</name>
</gene>
<dbReference type="InterPro" id="IPR001452">
    <property type="entry name" value="SH3_domain"/>
</dbReference>
<dbReference type="SMART" id="SM00326">
    <property type="entry name" value="SH3"/>
    <property type="match status" value="1"/>
</dbReference>
<dbReference type="Proteomes" id="UP001608902">
    <property type="component" value="Unassembled WGS sequence"/>
</dbReference>
<organism evidence="7 8">
    <name type="scientific">Gnathostoma spinigerum</name>
    <dbReference type="NCBI Taxonomy" id="75299"/>
    <lineage>
        <taxon>Eukaryota</taxon>
        <taxon>Metazoa</taxon>
        <taxon>Ecdysozoa</taxon>
        <taxon>Nematoda</taxon>
        <taxon>Chromadorea</taxon>
        <taxon>Rhabditida</taxon>
        <taxon>Spirurina</taxon>
        <taxon>Gnathostomatomorpha</taxon>
        <taxon>Gnathostomatoidea</taxon>
        <taxon>Gnathostomatidae</taxon>
        <taxon>Gnathostoma</taxon>
    </lineage>
</organism>
<dbReference type="PROSITE" id="PS51741">
    <property type="entry name" value="F_BAR"/>
    <property type="match status" value="1"/>
</dbReference>
<dbReference type="EMBL" id="JBGFUD010003743">
    <property type="protein sequence ID" value="MFH4979000.1"/>
    <property type="molecule type" value="Genomic_DNA"/>
</dbReference>
<protein>
    <submittedName>
        <fullName evidence="7">Uncharacterized protein</fullName>
    </submittedName>
</protein>
<dbReference type="InterPro" id="IPR027267">
    <property type="entry name" value="AH/BAR_dom_sf"/>
</dbReference>
<evidence type="ECO:0000256" key="2">
    <source>
        <dbReference type="PROSITE-ProRule" id="PRU00192"/>
    </source>
</evidence>
<dbReference type="PANTHER" id="PTHR23065:SF11">
    <property type="entry name" value="SYNDAPIN, ISOFORM C"/>
    <property type="match status" value="1"/>
</dbReference>
<keyword evidence="8" id="KW-1185">Reference proteome</keyword>
<dbReference type="SUPFAM" id="SSF103657">
    <property type="entry name" value="BAR/IMD domain-like"/>
    <property type="match status" value="1"/>
</dbReference>
<proteinExistence type="predicted"/>
<accession>A0ABD6EHE2</accession>
<keyword evidence="1 2" id="KW-0728">SH3 domain</keyword>